<dbReference type="GO" id="GO:0031012">
    <property type="term" value="C:extracellular matrix"/>
    <property type="evidence" value="ECO:0007669"/>
    <property type="project" value="TreeGrafter"/>
</dbReference>
<protein>
    <submittedName>
        <fullName evidence="1">Uncharacterized protein</fullName>
    </submittedName>
</protein>
<evidence type="ECO:0000313" key="2">
    <source>
        <dbReference type="Proteomes" id="UP000190648"/>
    </source>
</evidence>
<dbReference type="PANTHER" id="PTHR33395">
    <property type="entry name" value="TRANSCRIPTASE, PUTATIVE-RELATED-RELATED"/>
    <property type="match status" value="1"/>
</dbReference>
<comment type="caution">
    <text evidence="1">The sequence shown here is derived from an EMBL/GenBank/DDBJ whole genome shotgun (WGS) entry which is preliminary data.</text>
</comment>
<dbReference type="EMBL" id="LSYS01009367">
    <property type="protein sequence ID" value="OPJ67032.1"/>
    <property type="molecule type" value="Genomic_DNA"/>
</dbReference>
<evidence type="ECO:0000313" key="1">
    <source>
        <dbReference type="EMBL" id="OPJ67032.1"/>
    </source>
</evidence>
<dbReference type="OrthoDB" id="6143588at2759"/>
<keyword evidence="2" id="KW-1185">Reference proteome</keyword>
<accession>A0A1V4J463</accession>
<reference evidence="1 2" key="1">
    <citation type="submission" date="2016-02" db="EMBL/GenBank/DDBJ databases">
        <title>Band-tailed pigeon sequencing and assembly.</title>
        <authorList>
            <person name="Soares A.E."/>
            <person name="Novak B.J."/>
            <person name="Rice E.S."/>
            <person name="O'Connell B."/>
            <person name="Chang D."/>
            <person name="Weber S."/>
            <person name="Shapiro B."/>
        </authorList>
    </citation>
    <scope>NUCLEOTIDE SEQUENCE [LARGE SCALE GENOMIC DNA]</scope>
    <source>
        <strain evidence="1">BTP2013</strain>
        <tissue evidence="1">Blood</tissue>
    </source>
</reference>
<dbReference type="STRING" id="372326.A0A1V4J463"/>
<dbReference type="Proteomes" id="UP000190648">
    <property type="component" value="Unassembled WGS sequence"/>
</dbReference>
<dbReference type="GO" id="GO:0061343">
    <property type="term" value="P:cell adhesion involved in heart morphogenesis"/>
    <property type="evidence" value="ECO:0007669"/>
    <property type="project" value="TreeGrafter"/>
</dbReference>
<dbReference type="AlphaFoldDB" id="A0A1V4J463"/>
<dbReference type="GO" id="GO:0007508">
    <property type="term" value="P:larval heart development"/>
    <property type="evidence" value="ECO:0007669"/>
    <property type="project" value="TreeGrafter"/>
</dbReference>
<proteinExistence type="predicted"/>
<sequence>MKDFNNSDIRWRDNPTGHKQIRFLGYIDDNCLRQMVKEPVRENILLNFIFTNKEALIRDEKAGSRLGCSYHKMVFTILREGSKANSRISVLGVMTADFSLFKDLFGRIPRDMVLEKLGVEDSWMIFMDQEQFILMRRISIKDRKMTRWVNKQTSRF</sequence>
<gene>
    <name evidence="1" type="ORF">AV530_016958</name>
</gene>
<dbReference type="PANTHER" id="PTHR33395:SF22">
    <property type="entry name" value="REVERSE TRANSCRIPTASE DOMAIN-CONTAINING PROTEIN"/>
    <property type="match status" value="1"/>
</dbReference>
<name>A0A1V4J463_PATFA</name>
<organism evidence="1 2">
    <name type="scientific">Patagioenas fasciata monilis</name>
    <dbReference type="NCBI Taxonomy" id="372326"/>
    <lineage>
        <taxon>Eukaryota</taxon>
        <taxon>Metazoa</taxon>
        <taxon>Chordata</taxon>
        <taxon>Craniata</taxon>
        <taxon>Vertebrata</taxon>
        <taxon>Euteleostomi</taxon>
        <taxon>Archelosauria</taxon>
        <taxon>Archosauria</taxon>
        <taxon>Dinosauria</taxon>
        <taxon>Saurischia</taxon>
        <taxon>Theropoda</taxon>
        <taxon>Coelurosauria</taxon>
        <taxon>Aves</taxon>
        <taxon>Neognathae</taxon>
        <taxon>Neoaves</taxon>
        <taxon>Columbimorphae</taxon>
        <taxon>Columbiformes</taxon>
        <taxon>Columbidae</taxon>
        <taxon>Patagioenas</taxon>
    </lineage>
</organism>